<dbReference type="AlphaFoldDB" id="C5KXR3"/>
<dbReference type="OMA" id="WWRENSH"/>
<dbReference type="EMBL" id="GG677256">
    <property type="protein sequence ID" value="EER10787.1"/>
    <property type="molecule type" value="Genomic_DNA"/>
</dbReference>
<evidence type="ECO:0000259" key="3">
    <source>
        <dbReference type="PROSITE" id="PS50089"/>
    </source>
</evidence>
<dbReference type="PROSITE" id="PS50089">
    <property type="entry name" value="ZF_RING_2"/>
    <property type="match status" value="1"/>
</dbReference>
<organism evidence="5">
    <name type="scientific">Perkinsus marinus (strain ATCC 50983 / TXsc)</name>
    <dbReference type="NCBI Taxonomy" id="423536"/>
    <lineage>
        <taxon>Eukaryota</taxon>
        <taxon>Sar</taxon>
        <taxon>Alveolata</taxon>
        <taxon>Perkinsozoa</taxon>
        <taxon>Perkinsea</taxon>
        <taxon>Perkinsida</taxon>
        <taxon>Perkinsidae</taxon>
        <taxon>Perkinsus</taxon>
    </lineage>
</organism>
<keyword evidence="1" id="KW-0479">Metal-binding</keyword>
<keyword evidence="1" id="KW-0862">Zinc</keyword>
<dbReference type="Gene3D" id="3.30.40.10">
    <property type="entry name" value="Zinc/RING finger domain, C3HC4 (zinc finger)"/>
    <property type="match status" value="1"/>
</dbReference>
<dbReference type="InterPro" id="IPR047126">
    <property type="entry name" value="RNF141-like"/>
</dbReference>
<dbReference type="GO" id="GO:0008270">
    <property type="term" value="F:zinc ion binding"/>
    <property type="evidence" value="ECO:0007669"/>
    <property type="project" value="UniProtKB-KW"/>
</dbReference>
<gene>
    <name evidence="4" type="ORF">Pmar_PMAR000831</name>
</gene>
<dbReference type="OrthoDB" id="412686at2759"/>
<dbReference type="Pfam" id="PF13639">
    <property type="entry name" value="zf-RING_2"/>
    <property type="match status" value="1"/>
</dbReference>
<evidence type="ECO:0000256" key="1">
    <source>
        <dbReference type="PROSITE-ProRule" id="PRU00175"/>
    </source>
</evidence>
<dbReference type="RefSeq" id="XP_002778992.1">
    <property type="nucleotide sequence ID" value="XM_002778946.1"/>
</dbReference>
<dbReference type="PANTHER" id="PTHR12109">
    <property type="entry name" value="RING FINGER PROTEIN 141-RELATED"/>
    <property type="match status" value="1"/>
</dbReference>
<sequence length="322" mass="35509">MPSRLIIPSHLPRARASEDYTQGMQSQDWEISDSNEIEFPGRGTRAPPVSPTHGGAEELLPSGQVADPIIPKRSSSIASYWSLFSSYVRRVISAACPLSCRPGGGIELTRASAGGRPAHVCVVEVAMDVDVILTVRSWWPNDLSIEEVREHGLNQAHASARQWWRENNREFAGQGLNLQETPYFRVPADSDVVKRDLLPLVVYFNDGGESDESDDVWSTPSSRAPDSECAICLDSGSDCHLRACHHGFHHECLTKWFCKSRKLCCPLCRSSLDSLIPENVRSKVADTVEEEVIEPEVITLRVEEGVIDSADSADLSPVNGFL</sequence>
<protein>
    <recommendedName>
        <fullName evidence="3">RING-type domain-containing protein</fullName>
    </recommendedName>
</protein>
<keyword evidence="1" id="KW-0863">Zinc-finger</keyword>
<dbReference type="SUPFAM" id="SSF57850">
    <property type="entry name" value="RING/U-box"/>
    <property type="match status" value="1"/>
</dbReference>
<feature type="region of interest" description="Disordered" evidence="2">
    <location>
        <begin position="36"/>
        <end position="63"/>
    </location>
</feature>
<feature type="domain" description="RING-type" evidence="3">
    <location>
        <begin position="229"/>
        <end position="269"/>
    </location>
</feature>
<accession>C5KXR3</accession>
<proteinExistence type="predicted"/>
<reference evidence="4 5" key="1">
    <citation type="submission" date="2008-07" db="EMBL/GenBank/DDBJ databases">
        <authorList>
            <person name="El-Sayed N."/>
            <person name="Caler E."/>
            <person name="Inman J."/>
            <person name="Amedeo P."/>
            <person name="Hass B."/>
            <person name="Wortman J."/>
        </authorList>
    </citation>
    <scope>NUCLEOTIDE SEQUENCE [LARGE SCALE GENOMIC DNA]</scope>
    <source>
        <strain evidence="5">ATCC 50983 / TXsc</strain>
    </source>
</reference>
<evidence type="ECO:0000313" key="5">
    <source>
        <dbReference type="Proteomes" id="UP000007800"/>
    </source>
</evidence>
<dbReference type="InterPro" id="IPR001841">
    <property type="entry name" value="Znf_RING"/>
</dbReference>
<dbReference type="InParanoid" id="C5KXR3"/>
<evidence type="ECO:0000256" key="2">
    <source>
        <dbReference type="SAM" id="MobiDB-lite"/>
    </source>
</evidence>
<evidence type="ECO:0000313" key="4">
    <source>
        <dbReference type="EMBL" id="EER10787.1"/>
    </source>
</evidence>
<dbReference type="Proteomes" id="UP000007800">
    <property type="component" value="Unassembled WGS sequence"/>
</dbReference>
<dbReference type="InterPro" id="IPR013083">
    <property type="entry name" value="Znf_RING/FYVE/PHD"/>
</dbReference>
<keyword evidence="5" id="KW-1185">Reference proteome</keyword>
<name>C5KXR3_PERM5</name>
<dbReference type="GeneID" id="9039172"/>